<dbReference type="AlphaFoldDB" id="A0A0E9VKN9"/>
<reference evidence="1" key="2">
    <citation type="journal article" date="2015" name="Fish Shellfish Immunol.">
        <title>Early steps in the European eel (Anguilla anguilla)-Vibrio vulnificus interaction in the gills: Role of the RtxA13 toxin.</title>
        <authorList>
            <person name="Callol A."/>
            <person name="Pajuelo D."/>
            <person name="Ebbesson L."/>
            <person name="Teles M."/>
            <person name="MacKenzie S."/>
            <person name="Amaro C."/>
        </authorList>
    </citation>
    <scope>NUCLEOTIDE SEQUENCE</scope>
</reference>
<proteinExistence type="predicted"/>
<dbReference type="EMBL" id="GBXM01029873">
    <property type="protein sequence ID" value="JAH78704.1"/>
    <property type="molecule type" value="Transcribed_RNA"/>
</dbReference>
<accession>A0A0E9VKN9</accession>
<evidence type="ECO:0000313" key="1">
    <source>
        <dbReference type="EMBL" id="JAH78704.1"/>
    </source>
</evidence>
<reference evidence="1" key="1">
    <citation type="submission" date="2014-11" db="EMBL/GenBank/DDBJ databases">
        <authorList>
            <person name="Amaro Gonzalez C."/>
        </authorList>
    </citation>
    <scope>NUCLEOTIDE SEQUENCE</scope>
</reference>
<name>A0A0E9VKN9_ANGAN</name>
<organism evidence="1">
    <name type="scientific">Anguilla anguilla</name>
    <name type="common">European freshwater eel</name>
    <name type="synonym">Muraena anguilla</name>
    <dbReference type="NCBI Taxonomy" id="7936"/>
    <lineage>
        <taxon>Eukaryota</taxon>
        <taxon>Metazoa</taxon>
        <taxon>Chordata</taxon>
        <taxon>Craniata</taxon>
        <taxon>Vertebrata</taxon>
        <taxon>Euteleostomi</taxon>
        <taxon>Actinopterygii</taxon>
        <taxon>Neopterygii</taxon>
        <taxon>Teleostei</taxon>
        <taxon>Anguilliformes</taxon>
        <taxon>Anguillidae</taxon>
        <taxon>Anguilla</taxon>
    </lineage>
</organism>
<protein>
    <submittedName>
        <fullName evidence="1">Uncharacterized protein</fullName>
    </submittedName>
</protein>
<sequence>MPEMFCHLQSIHEPKVWNFTHTVPLQRPLQVKYEHSNARIPYLYFTSHRSHSLTAQPVTYVHRTVDTVLQGD</sequence>